<organism evidence="1">
    <name type="scientific">marine metagenome</name>
    <dbReference type="NCBI Taxonomy" id="408172"/>
    <lineage>
        <taxon>unclassified sequences</taxon>
        <taxon>metagenomes</taxon>
        <taxon>ecological metagenomes</taxon>
    </lineage>
</organism>
<evidence type="ECO:0000313" key="1">
    <source>
        <dbReference type="EMBL" id="SVC17248.1"/>
    </source>
</evidence>
<dbReference type="AlphaFoldDB" id="A0A382JZ55"/>
<reference evidence="1" key="1">
    <citation type="submission" date="2018-05" db="EMBL/GenBank/DDBJ databases">
        <authorList>
            <person name="Lanie J.A."/>
            <person name="Ng W.-L."/>
            <person name="Kazmierczak K.M."/>
            <person name="Andrzejewski T.M."/>
            <person name="Davidsen T.M."/>
            <person name="Wayne K.J."/>
            <person name="Tettelin H."/>
            <person name="Glass J.I."/>
            <person name="Rusch D."/>
            <person name="Podicherti R."/>
            <person name="Tsui H.-C.T."/>
            <person name="Winkler M.E."/>
        </authorList>
    </citation>
    <scope>NUCLEOTIDE SEQUENCE</scope>
</reference>
<accession>A0A382JZ55</accession>
<gene>
    <name evidence="1" type="ORF">METZ01_LOCUS270102</name>
</gene>
<dbReference type="EMBL" id="UINC01077271">
    <property type="protein sequence ID" value="SVC17248.1"/>
    <property type="molecule type" value="Genomic_DNA"/>
</dbReference>
<proteinExistence type="predicted"/>
<protein>
    <submittedName>
        <fullName evidence="1">Uncharacterized protein</fullName>
    </submittedName>
</protein>
<name>A0A382JZ55_9ZZZZ</name>
<sequence length="55" mass="6012">MPSRSDDNTRNLLTLALTLRPGSSAQELVKLFQGEGISRFATSIPYSQQLTVGNM</sequence>